<reference evidence="3" key="1">
    <citation type="journal article" date="2019" name="Plant Biotechnol. J.">
        <title>Genome sequencing of the Australian wild diploid species Gossypium australe highlights disease resistance and delayed gland morphogenesis.</title>
        <authorList>
            <person name="Cai Y."/>
            <person name="Cai X."/>
            <person name="Wang Q."/>
            <person name="Wang P."/>
            <person name="Zhang Y."/>
            <person name="Cai C."/>
            <person name="Xu Y."/>
            <person name="Wang K."/>
            <person name="Zhou Z."/>
            <person name="Wang C."/>
            <person name="Geng S."/>
            <person name="Li B."/>
            <person name="Dong Q."/>
            <person name="Hou Y."/>
            <person name="Wang H."/>
            <person name="Ai P."/>
            <person name="Liu Z."/>
            <person name="Yi F."/>
            <person name="Sun M."/>
            <person name="An G."/>
            <person name="Cheng J."/>
            <person name="Zhang Y."/>
            <person name="Shi Q."/>
            <person name="Xie Y."/>
            <person name="Shi X."/>
            <person name="Chang Y."/>
            <person name="Huang F."/>
            <person name="Chen Y."/>
            <person name="Hong S."/>
            <person name="Mi L."/>
            <person name="Sun Q."/>
            <person name="Zhang L."/>
            <person name="Zhou B."/>
            <person name="Peng R."/>
            <person name="Zhang X."/>
            <person name="Liu F."/>
        </authorList>
    </citation>
    <scope>NUCLEOTIDE SEQUENCE [LARGE SCALE GENOMIC DNA]</scope>
    <source>
        <strain evidence="3">cv. PA1801</strain>
    </source>
</reference>
<name>A0A5B6X047_9ROSI</name>
<dbReference type="GO" id="GO:0003964">
    <property type="term" value="F:RNA-directed DNA polymerase activity"/>
    <property type="evidence" value="ECO:0007669"/>
    <property type="project" value="UniProtKB-KW"/>
</dbReference>
<dbReference type="Pfam" id="PF00078">
    <property type="entry name" value="RVT_1"/>
    <property type="match status" value="1"/>
</dbReference>
<dbReference type="SUPFAM" id="SSF56672">
    <property type="entry name" value="DNA/RNA polymerases"/>
    <property type="match status" value="1"/>
</dbReference>
<dbReference type="Proteomes" id="UP000325315">
    <property type="component" value="Unassembled WGS sequence"/>
</dbReference>
<comment type="caution">
    <text evidence="2">The sequence shown here is derived from an EMBL/GenBank/DDBJ whole genome shotgun (WGS) entry which is preliminary data.</text>
</comment>
<dbReference type="AlphaFoldDB" id="A0A5B6X047"/>
<evidence type="ECO:0000259" key="1">
    <source>
        <dbReference type="PROSITE" id="PS50878"/>
    </source>
</evidence>
<dbReference type="PANTHER" id="PTHR33116:SF86">
    <property type="entry name" value="REVERSE TRANSCRIPTASE DOMAIN-CONTAINING PROTEIN"/>
    <property type="match status" value="1"/>
</dbReference>
<keyword evidence="2" id="KW-0808">Transferase</keyword>
<organism evidence="2 3">
    <name type="scientific">Gossypium australe</name>
    <dbReference type="NCBI Taxonomy" id="47621"/>
    <lineage>
        <taxon>Eukaryota</taxon>
        <taxon>Viridiplantae</taxon>
        <taxon>Streptophyta</taxon>
        <taxon>Embryophyta</taxon>
        <taxon>Tracheophyta</taxon>
        <taxon>Spermatophyta</taxon>
        <taxon>Magnoliopsida</taxon>
        <taxon>eudicotyledons</taxon>
        <taxon>Gunneridae</taxon>
        <taxon>Pentapetalae</taxon>
        <taxon>rosids</taxon>
        <taxon>malvids</taxon>
        <taxon>Malvales</taxon>
        <taxon>Malvaceae</taxon>
        <taxon>Malvoideae</taxon>
        <taxon>Gossypium</taxon>
    </lineage>
</organism>
<dbReference type="InterPro" id="IPR000477">
    <property type="entry name" value="RT_dom"/>
</dbReference>
<keyword evidence="2" id="KW-0695">RNA-directed DNA polymerase</keyword>
<accession>A0A5B6X047</accession>
<dbReference type="PROSITE" id="PS50878">
    <property type="entry name" value="RT_POL"/>
    <property type="match status" value="1"/>
</dbReference>
<dbReference type="InterPro" id="IPR043502">
    <property type="entry name" value="DNA/RNA_pol_sf"/>
</dbReference>
<dbReference type="PANTHER" id="PTHR33116">
    <property type="entry name" value="REVERSE TRANSCRIPTASE ZINC-BINDING DOMAIN-CONTAINING PROTEIN-RELATED-RELATED"/>
    <property type="match status" value="1"/>
</dbReference>
<protein>
    <submittedName>
        <fullName evidence="2">Reverse transcriptase</fullName>
    </submittedName>
</protein>
<proteinExistence type="predicted"/>
<keyword evidence="2" id="KW-0548">Nucleotidyltransferase</keyword>
<feature type="domain" description="Reverse transcriptase" evidence="1">
    <location>
        <begin position="208"/>
        <end position="468"/>
    </location>
</feature>
<gene>
    <name evidence="2" type="ORF">EPI10_030371</name>
</gene>
<sequence length="733" mass="85181">MDRVISRLSDRTLKSFFFRSLSYLLKTLGGRWEDQRYSAKMFQFEAKWCLDSSFEDMIQKWWDETNGSMPHKLESLSRQMQSWSKIKRRDETKNRVGLEERLSYLFNQDISDENLAEIAEVQLGLNLEADKEELFWEHRARVNWLKNGDQNTSFFHKTVNQRQFRGRISELHSENGDRYTSSDDILKLAKNYFENLFTAPDVSRYCLGILNGQLEVGEINKTRIVLIPKVEKPTNMSQFRPISLCNVVYKIVVKVLVNRVNNVLIAYEVLHLLKMKKRGKRGNFALKLDMSKAYDRVEWDFLAGMMKHLGFHDDWIVLLIRCVCSVSYFVCLNNRNSEWFFPSGGLRQGDPLSPYLFLICAEGFSTLLQDAKQKGYMAGAPIGRERFSVNHLFFTDDCIFFGYASGEGARVVRDVIQEYEMISGQRVNYDKSLIYFGANVENEIKADIINLLGVRVASSPEKYLGLPMMVGRRKTWAFANFVDRFRKRVEGWSFCYLSMGGKEVFIKSVLQATPIYAMQCFLFPKGLCRKLESIMNNFWWSNNKTLKGIHWSCWETLCKPKCKGGIGFKNLFLFNKALLAKQVWRILTQPHCLLARVLKARYFSFLDILSAKVRSYPSLTWRSKCNARDLIDEGVLWRVGTGDRINIWNDPWLPGRENNRIVDQDVKTMWATVNQLIETTTGTWNRDLINHLFDETTATSILVIPISRGRSDDSLAWKHEGSGEYTVKSGYKF</sequence>
<dbReference type="EMBL" id="SMMG02000001">
    <property type="protein sequence ID" value="KAA3486462.1"/>
    <property type="molecule type" value="Genomic_DNA"/>
</dbReference>
<evidence type="ECO:0000313" key="3">
    <source>
        <dbReference type="Proteomes" id="UP000325315"/>
    </source>
</evidence>
<keyword evidence="3" id="KW-1185">Reference proteome</keyword>
<dbReference type="CDD" id="cd01650">
    <property type="entry name" value="RT_nLTR_like"/>
    <property type="match status" value="1"/>
</dbReference>
<evidence type="ECO:0000313" key="2">
    <source>
        <dbReference type="EMBL" id="KAA3486462.1"/>
    </source>
</evidence>